<keyword evidence="12 14" id="KW-0066">ATP synthesis</keyword>
<organism evidence="16 17">
    <name type="scientific">Legionella bozemanae</name>
    <name type="common">Fluoribacter bozemanae</name>
    <dbReference type="NCBI Taxonomy" id="447"/>
    <lineage>
        <taxon>Bacteria</taxon>
        <taxon>Pseudomonadati</taxon>
        <taxon>Pseudomonadota</taxon>
        <taxon>Gammaproteobacteria</taxon>
        <taxon>Legionellales</taxon>
        <taxon>Legionellaceae</taxon>
        <taxon>Legionella</taxon>
    </lineage>
</organism>
<dbReference type="RefSeq" id="WP_010655291.1">
    <property type="nucleotide sequence ID" value="NZ_CAAAIY010000010.1"/>
</dbReference>
<evidence type="ECO:0000313" key="16">
    <source>
        <dbReference type="EMBL" id="KTC73315.1"/>
    </source>
</evidence>
<keyword evidence="5 14" id="KW-0138">CF(0)</keyword>
<dbReference type="GO" id="GO:0005886">
    <property type="term" value="C:plasma membrane"/>
    <property type="evidence" value="ECO:0007669"/>
    <property type="project" value="UniProtKB-SubCell"/>
</dbReference>
<evidence type="ECO:0000259" key="15">
    <source>
        <dbReference type="Pfam" id="PF00137"/>
    </source>
</evidence>
<comment type="similarity">
    <text evidence="2 14">Belongs to the ATPase C chain family.</text>
</comment>
<comment type="function">
    <text evidence="13 14">F(1)F(0) ATP synthase produces ATP from ADP in the presence of a proton or sodium gradient. F-type ATPases consist of two structural domains, F(1) containing the extramembraneous catalytic core and F(0) containing the membrane proton channel, linked together by a central stalk and a peripheral stalk. During catalysis, ATP synthesis in the catalytic domain of F(1) is coupled via a rotary mechanism of the central stalk subunits to proton translocation.</text>
</comment>
<evidence type="ECO:0000256" key="6">
    <source>
        <dbReference type="ARBA" id="ARBA00022692"/>
    </source>
</evidence>
<dbReference type="PATRIC" id="fig|447.4.peg.2090"/>
<evidence type="ECO:0000256" key="5">
    <source>
        <dbReference type="ARBA" id="ARBA00022547"/>
    </source>
</evidence>
<feature type="transmembrane region" description="Helical" evidence="14">
    <location>
        <begin position="15"/>
        <end position="37"/>
    </location>
</feature>
<dbReference type="CDD" id="cd18185">
    <property type="entry name" value="ATP-synt_Fo_c_ATPE"/>
    <property type="match status" value="1"/>
</dbReference>
<dbReference type="AlphaFoldDB" id="A0A0W0RQN0"/>
<keyword evidence="7 14" id="KW-0375">Hydrogen ion transport</keyword>
<evidence type="ECO:0000256" key="13">
    <source>
        <dbReference type="ARBA" id="ARBA00025198"/>
    </source>
</evidence>
<dbReference type="InterPro" id="IPR002379">
    <property type="entry name" value="ATPase_proteolipid_c-like_dom"/>
</dbReference>
<evidence type="ECO:0000256" key="7">
    <source>
        <dbReference type="ARBA" id="ARBA00022781"/>
    </source>
</evidence>
<evidence type="ECO:0000256" key="11">
    <source>
        <dbReference type="ARBA" id="ARBA00023136"/>
    </source>
</evidence>
<keyword evidence="16" id="KW-0378">Hydrolase</keyword>
<dbReference type="FunFam" id="1.20.20.10:FF:000002">
    <property type="entry name" value="ATP synthase subunit c"/>
    <property type="match status" value="1"/>
</dbReference>
<evidence type="ECO:0000256" key="1">
    <source>
        <dbReference type="ARBA" id="ARBA00004651"/>
    </source>
</evidence>
<feature type="transmembrane region" description="Helical" evidence="14">
    <location>
        <begin position="58"/>
        <end position="82"/>
    </location>
</feature>
<evidence type="ECO:0000256" key="8">
    <source>
        <dbReference type="ARBA" id="ARBA00022989"/>
    </source>
</evidence>
<protein>
    <recommendedName>
        <fullName evidence="14">ATP synthase subunit c</fullName>
    </recommendedName>
    <alternativeName>
        <fullName evidence="14">ATP synthase F(0) sector subunit c</fullName>
    </alternativeName>
    <alternativeName>
        <fullName evidence="14">F-type ATPase subunit c</fullName>
        <shortName evidence="14">F-ATPase subunit c</shortName>
    </alternativeName>
    <alternativeName>
        <fullName evidence="14">Lipid-binding protein</fullName>
    </alternativeName>
</protein>
<dbReference type="GO" id="GO:0046933">
    <property type="term" value="F:proton-transporting ATP synthase activity, rotational mechanism"/>
    <property type="evidence" value="ECO:0007669"/>
    <property type="project" value="UniProtKB-UniRule"/>
</dbReference>
<sequence length="91" mass="9328">MQAASLIAQIQSMTVVAVALLIGLGALGTAIGFGLLGGKFLEGSARQPEMVPMLQVKMFIVAGLLDAVTMIGVGIALFFTFANPFLSNLGS</sequence>
<comment type="subcellular location">
    <subcellularLocation>
        <location evidence="1 14">Cell membrane</location>
        <topology evidence="1 14">Multi-pass membrane protein</topology>
    </subcellularLocation>
</comment>
<dbReference type="Pfam" id="PF00137">
    <property type="entry name" value="ATP-synt_C"/>
    <property type="match status" value="1"/>
</dbReference>
<evidence type="ECO:0000256" key="10">
    <source>
        <dbReference type="ARBA" id="ARBA00023121"/>
    </source>
</evidence>
<dbReference type="InterPro" id="IPR020537">
    <property type="entry name" value="ATP_synth_F0_csu_DDCD_BS"/>
</dbReference>
<keyword evidence="8 14" id="KW-1133">Transmembrane helix</keyword>
<evidence type="ECO:0000256" key="14">
    <source>
        <dbReference type="HAMAP-Rule" id="MF_01396"/>
    </source>
</evidence>
<proteinExistence type="inferred from homology"/>
<evidence type="ECO:0000256" key="2">
    <source>
        <dbReference type="ARBA" id="ARBA00006704"/>
    </source>
</evidence>
<dbReference type="NCBIfam" id="TIGR01260">
    <property type="entry name" value="ATP_synt_c"/>
    <property type="match status" value="1"/>
</dbReference>
<name>A0A0W0RQN0_LEGBO</name>
<dbReference type="InterPro" id="IPR038662">
    <property type="entry name" value="ATP_synth_F0_csu_sf"/>
</dbReference>
<keyword evidence="10 14" id="KW-0446">Lipid-binding</keyword>
<keyword evidence="6 14" id="KW-0812">Transmembrane</keyword>
<dbReference type="Gene3D" id="1.20.20.10">
    <property type="entry name" value="F1F0 ATP synthase subunit C"/>
    <property type="match status" value="1"/>
</dbReference>
<dbReference type="InterPro" id="IPR035921">
    <property type="entry name" value="F/V-ATP_Csub_sf"/>
</dbReference>
<dbReference type="GO" id="GO:0033177">
    <property type="term" value="C:proton-transporting two-sector ATPase complex, proton-transporting domain"/>
    <property type="evidence" value="ECO:0007669"/>
    <property type="project" value="InterPro"/>
</dbReference>
<evidence type="ECO:0000256" key="3">
    <source>
        <dbReference type="ARBA" id="ARBA00022448"/>
    </source>
</evidence>
<dbReference type="EMBL" id="LNXU01000019">
    <property type="protein sequence ID" value="KTC73315.1"/>
    <property type="molecule type" value="Genomic_DNA"/>
</dbReference>
<keyword evidence="4 14" id="KW-1003">Cell membrane</keyword>
<keyword evidence="11 14" id="KW-0472">Membrane</keyword>
<comment type="function">
    <text evidence="14">Key component of the F(0) channel; it plays a direct role in translocation across the membrane. A homomeric c-ring of between 10-14 subunits forms the central stalk rotor element with the F(1) delta and epsilon subunits.</text>
</comment>
<dbReference type="GO" id="GO:0045259">
    <property type="term" value="C:proton-transporting ATP synthase complex"/>
    <property type="evidence" value="ECO:0007669"/>
    <property type="project" value="UniProtKB-KW"/>
</dbReference>
<dbReference type="Proteomes" id="UP000054695">
    <property type="component" value="Unassembled WGS sequence"/>
</dbReference>
<comment type="caution">
    <text evidence="16">The sequence shown here is derived from an EMBL/GenBank/DDBJ whole genome shotgun (WGS) entry which is preliminary data.</text>
</comment>
<evidence type="ECO:0000256" key="12">
    <source>
        <dbReference type="ARBA" id="ARBA00023310"/>
    </source>
</evidence>
<dbReference type="STRING" id="447.Lboz_1961"/>
<reference evidence="16 17" key="1">
    <citation type="submission" date="2015-11" db="EMBL/GenBank/DDBJ databases">
        <title>Genomic analysis of 38 Legionella species identifies large and diverse effector repertoires.</title>
        <authorList>
            <person name="Burstein D."/>
            <person name="Amaro F."/>
            <person name="Zusman T."/>
            <person name="Lifshitz Z."/>
            <person name="Cohen O."/>
            <person name="Gilbert J.A."/>
            <person name="Pupko T."/>
            <person name="Shuman H.A."/>
            <person name="Segal G."/>
        </authorList>
    </citation>
    <scope>NUCLEOTIDE SEQUENCE [LARGE SCALE GENOMIC DNA]</scope>
    <source>
        <strain evidence="16 17">WIGA</strain>
    </source>
</reference>
<dbReference type="InterPro" id="IPR000454">
    <property type="entry name" value="ATP_synth_F0_csu"/>
</dbReference>
<feature type="domain" description="V-ATPase proteolipid subunit C-like" evidence="15">
    <location>
        <begin position="17"/>
        <end position="78"/>
    </location>
</feature>
<dbReference type="InterPro" id="IPR005953">
    <property type="entry name" value="ATP_synth_csu_bac/chlpt"/>
</dbReference>
<dbReference type="PRINTS" id="PR00124">
    <property type="entry name" value="ATPASEC"/>
</dbReference>
<dbReference type="GO" id="GO:0016787">
    <property type="term" value="F:hydrolase activity"/>
    <property type="evidence" value="ECO:0007669"/>
    <property type="project" value="UniProtKB-KW"/>
</dbReference>
<dbReference type="NCBIfam" id="NF005363">
    <property type="entry name" value="PRK06876.1"/>
    <property type="match status" value="1"/>
</dbReference>
<keyword evidence="17" id="KW-1185">Reference proteome</keyword>
<dbReference type="GO" id="GO:0008289">
    <property type="term" value="F:lipid binding"/>
    <property type="evidence" value="ECO:0007669"/>
    <property type="project" value="UniProtKB-KW"/>
</dbReference>
<evidence type="ECO:0000313" key="17">
    <source>
        <dbReference type="Proteomes" id="UP000054695"/>
    </source>
</evidence>
<keyword evidence="3 14" id="KW-0813">Transport</keyword>
<dbReference type="PROSITE" id="PS00605">
    <property type="entry name" value="ATPASE_C"/>
    <property type="match status" value="1"/>
</dbReference>
<dbReference type="HAMAP" id="MF_01396">
    <property type="entry name" value="ATP_synth_c_bact"/>
    <property type="match status" value="1"/>
</dbReference>
<dbReference type="OrthoDB" id="9811659at2"/>
<dbReference type="SUPFAM" id="SSF81333">
    <property type="entry name" value="F1F0 ATP synthase subunit C"/>
    <property type="match status" value="1"/>
</dbReference>
<gene>
    <name evidence="14 16" type="primary">atpE</name>
    <name evidence="16" type="ORF">Lboz_1961</name>
</gene>
<evidence type="ECO:0000256" key="9">
    <source>
        <dbReference type="ARBA" id="ARBA00023065"/>
    </source>
</evidence>
<keyword evidence="9 14" id="KW-0406">Ion transport</keyword>
<evidence type="ECO:0000256" key="4">
    <source>
        <dbReference type="ARBA" id="ARBA00022475"/>
    </source>
</evidence>
<feature type="site" description="Reversibly protonated during proton transport" evidence="14">
    <location>
        <position position="66"/>
    </location>
</feature>
<dbReference type="GeneID" id="93294142"/>
<accession>A0A0W0RQN0</accession>